<keyword evidence="3" id="KW-1134">Transmembrane beta strand</keyword>
<sequence>MRKLLGAKSFLAINKLDWKIGDVTVTSVTGYNHYRRNTVEDCDGTQVAICATHYNNPSHQFSQELRAYIDAGSSRFTVGAYYLNQVQEQNILAPLAQFAGPGSVALKANVYQRSKGYAVFGNAEFDLASNLTLIAGLRGSRDEKTIQQVNGIYQPTDPTNPFVGYEKDANLPVGAAVGENVFTDATAGGLNHIKENLWSAKVELDYKPSPDTLLYASFSRGVKAPGFNNGLVSVGLPFQQFRYAQETLLAYEVGVKASFWDRRGNISASTFYYDYSDYQAISFVGVGSFITNNDAKLYGMEADLTLKPFPRVTFQANGGLLHSKLNDVSNAGLFVNDAKMPIAPSWTASALLRYDLPIDGGNKTIGFQIDGRARSHFYNDPANDPAARVPSYGVVNGQVDIADIDDKYRLSVSVKNIFDKRYKTSIFLLNGVAGYRYGFYGPPRWVSADLTIKFH</sequence>
<dbReference type="GO" id="GO:0009279">
    <property type="term" value="C:cell outer membrane"/>
    <property type="evidence" value="ECO:0007669"/>
    <property type="project" value="UniProtKB-SubCell"/>
</dbReference>
<evidence type="ECO:0000256" key="6">
    <source>
        <dbReference type="ARBA" id="ARBA00023004"/>
    </source>
</evidence>
<dbReference type="AlphaFoldDB" id="A0A7X4GKM1"/>
<accession>A0A7X4GKM1</accession>
<keyword evidence="9" id="KW-0472">Membrane</keyword>
<evidence type="ECO:0000313" key="13">
    <source>
        <dbReference type="Proteomes" id="UP000465810"/>
    </source>
</evidence>
<protein>
    <submittedName>
        <fullName evidence="12">TonB-dependent receptor</fullName>
    </submittedName>
</protein>
<evidence type="ECO:0000256" key="7">
    <source>
        <dbReference type="ARBA" id="ARBA00023065"/>
    </source>
</evidence>
<reference evidence="12 13" key="1">
    <citation type="submission" date="2019-12" db="EMBL/GenBank/DDBJ databases">
        <authorList>
            <person name="Feng G."/>
            <person name="Zhu H."/>
        </authorList>
    </citation>
    <scope>NUCLEOTIDE SEQUENCE [LARGE SCALE GENOMIC DNA]</scope>
    <source>
        <strain evidence="12 13">FGD1</strain>
    </source>
</reference>
<dbReference type="EMBL" id="WVTD01000043">
    <property type="protein sequence ID" value="MYM00339.1"/>
    <property type="molecule type" value="Genomic_DNA"/>
</dbReference>
<gene>
    <name evidence="12" type="ORF">GR702_21605</name>
</gene>
<evidence type="ECO:0000313" key="12">
    <source>
        <dbReference type="EMBL" id="MYM00339.1"/>
    </source>
</evidence>
<dbReference type="GO" id="GO:0006826">
    <property type="term" value="P:iron ion transport"/>
    <property type="evidence" value="ECO:0007669"/>
    <property type="project" value="UniProtKB-KW"/>
</dbReference>
<keyword evidence="6" id="KW-0408">Iron</keyword>
<feature type="domain" description="TonB-dependent receptor-like beta-barrel" evidence="11">
    <location>
        <begin position="16"/>
        <end position="417"/>
    </location>
</feature>
<dbReference type="Gene3D" id="2.40.170.20">
    <property type="entry name" value="TonB-dependent receptor, beta-barrel domain"/>
    <property type="match status" value="1"/>
</dbReference>
<keyword evidence="12" id="KW-0675">Receptor</keyword>
<dbReference type="InterPro" id="IPR000531">
    <property type="entry name" value="Beta-barrel_TonB"/>
</dbReference>
<dbReference type="PANTHER" id="PTHR32552">
    <property type="entry name" value="FERRICHROME IRON RECEPTOR-RELATED"/>
    <property type="match status" value="1"/>
</dbReference>
<dbReference type="InterPro" id="IPR036942">
    <property type="entry name" value="Beta-barrel_TonB_sf"/>
</dbReference>
<keyword evidence="2" id="KW-0813">Transport</keyword>
<dbReference type="RefSeq" id="WP_160987575.1">
    <property type="nucleotide sequence ID" value="NZ_WVTD01000043.1"/>
</dbReference>
<name>A0A7X4GKM1_9SPHN</name>
<evidence type="ECO:0000259" key="11">
    <source>
        <dbReference type="Pfam" id="PF00593"/>
    </source>
</evidence>
<organism evidence="12 13">
    <name type="scientific">Novosphingobium silvae</name>
    <dbReference type="NCBI Taxonomy" id="2692619"/>
    <lineage>
        <taxon>Bacteria</taxon>
        <taxon>Pseudomonadati</taxon>
        <taxon>Pseudomonadota</taxon>
        <taxon>Alphaproteobacteria</taxon>
        <taxon>Sphingomonadales</taxon>
        <taxon>Sphingomonadaceae</taxon>
        <taxon>Novosphingobium</taxon>
    </lineage>
</organism>
<dbReference type="PANTHER" id="PTHR32552:SF81">
    <property type="entry name" value="TONB-DEPENDENT OUTER MEMBRANE RECEPTOR"/>
    <property type="match status" value="1"/>
</dbReference>
<evidence type="ECO:0000256" key="5">
    <source>
        <dbReference type="ARBA" id="ARBA00022692"/>
    </source>
</evidence>
<keyword evidence="5" id="KW-0812">Transmembrane</keyword>
<dbReference type="SUPFAM" id="SSF56935">
    <property type="entry name" value="Porins"/>
    <property type="match status" value="1"/>
</dbReference>
<evidence type="ECO:0000256" key="8">
    <source>
        <dbReference type="ARBA" id="ARBA00023077"/>
    </source>
</evidence>
<keyword evidence="7" id="KW-0406">Ion transport</keyword>
<dbReference type="InterPro" id="IPR039426">
    <property type="entry name" value="TonB-dep_rcpt-like"/>
</dbReference>
<evidence type="ECO:0000256" key="3">
    <source>
        <dbReference type="ARBA" id="ARBA00022452"/>
    </source>
</evidence>
<dbReference type="Pfam" id="PF00593">
    <property type="entry name" value="TonB_dep_Rec_b-barrel"/>
    <property type="match status" value="1"/>
</dbReference>
<keyword evidence="8" id="KW-0798">TonB box</keyword>
<evidence type="ECO:0000256" key="4">
    <source>
        <dbReference type="ARBA" id="ARBA00022496"/>
    </source>
</evidence>
<keyword evidence="10" id="KW-0998">Cell outer membrane</keyword>
<keyword evidence="13" id="KW-1185">Reference proteome</keyword>
<evidence type="ECO:0000256" key="1">
    <source>
        <dbReference type="ARBA" id="ARBA00004571"/>
    </source>
</evidence>
<evidence type="ECO:0000256" key="10">
    <source>
        <dbReference type="ARBA" id="ARBA00023237"/>
    </source>
</evidence>
<evidence type="ECO:0000256" key="2">
    <source>
        <dbReference type="ARBA" id="ARBA00022448"/>
    </source>
</evidence>
<keyword evidence="4" id="KW-0410">Iron transport</keyword>
<comment type="caution">
    <text evidence="12">The sequence shown here is derived from an EMBL/GenBank/DDBJ whole genome shotgun (WGS) entry which is preliminary data.</text>
</comment>
<proteinExistence type="predicted"/>
<evidence type="ECO:0000256" key="9">
    <source>
        <dbReference type="ARBA" id="ARBA00023136"/>
    </source>
</evidence>
<comment type="subcellular location">
    <subcellularLocation>
        <location evidence="1">Cell outer membrane</location>
        <topology evidence="1">Multi-pass membrane protein</topology>
    </subcellularLocation>
</comment>
<dbReference type="Proteomes" id="UP000465810">
    <property type="component" value="Unassembled WGS sequence"/>
</dbReference>